<organism evidence="1 2">
    <name type="scientific">Brasilonema octagenarum UFV-OR1</name>
    <dbReference type="NCBI Taxonomy" id="417115"/>
    <lineage>
        <taxon>Bacteria</taxon>
        <taxon>Bacillati</taxon>
        <taxon>Cyanobacteriota</taxon>
        <taxon>Cyanophyceae</taxon>
        <taxon>Nostocales</taxon>
        <taxon>Scytonemataceae</taxon>
        <taxon>Brasilonema</taxon>
        <taxon>Octagenarum group</taxon>
    </lineage>
</organism>
<dbReference type="Proteomes" id="UP000762253">
    <property type="component" value="Unassembled WGS sequence"/>
</dbReference>
<keyword evidence="2" id="KW-1185">Reference proteome</keyword>
<gene>
    <name evidence="1" type="ORF">DP115_25800</name>
</gene>
<sequence length="81" mass="9157">MLDEVTTTGCGRVTLVQDKSVSPPPDAAHSLLACALRTPEGEQKVYLASSKIKYELYRLFIYIENKKIISMEKFCIKFAQE</sequence>
<evidence type="ECO:0000313" key="1">
    <source>
        <dbReference type="EMBL" id="NMF65974.1"/>
    </source>
</evidence>
<proteinExistence type="predicted"/>
<dbReference type="EMBL" id="QMEC01000128">
    <property type="protein sequence ID" value="NMF65974.1"/>
    <property type="molecule type" value="Genomic_DNA"/>
</dbReference>
<accession>A0ABX1MBI9</accession>
<comment type="caution">
    <text evidence="1">The sequence shown here is derived from an EMBL/GenBank/DDBJ whole genome shotgun (WGS) entry which is preliminary data.</text>
</comment>
<name>A0ABX1MBI9_9CYAN</name>
<protein>
    <submittedName>
        <fullName evidence="1">Uncharacterized protein</fullName>
    </submittedName>
</protein>
<evidence type="ECO:0000313" key="2">
    <source>
        <dbReference type="Proteomes" id="UP000762253"/>
    </source>
</evidence>
<reference evidence="1 2" key="1">
    <citation type="submission" date="2018-06" db="EMBL/GenBank/DDBJ databases">
        <title>Comparative genomics of Brasilonema spp. strains.</title>
        <authorList>
            <person name="Alvarenga D.O."/>
            <person name="Fiore M.F."/>
            <person name="Varani A.M."/>
        </authorList>
    </citation>
    <scope>NUCLEOTIDE SEQUENCE [LARGE SCALE GENOMIC DNA]</scope>
    <source>
        <strain evidence="1 2">UFV-OR1</strain>
    </source>
</reference>